<comment type="caution">
    <text evidence="1">The sequence shown here is derived from an EMBL/GenBank/DDBJ whole genome shotgun (WGS) entry which is preliminary data.</text>
</comment>
<keyword evidence="2" id="KW-1185">Reference proteome</keyword>
<sequence>MARKISNLLSKLQSALILAFNGEKWGEVKFDLTTEYHHKKDELNTLTLRSTQQMNIRDSTRRRTTLINLFAETKAGIKKATAVPRLTYVEDDKRDVTKEHLALTIENGILPAALPECGKQEFKLTTVAATSNTEFVNQGYIFKWTHFAGTIDTDPTADLEITDGGRFTVQAFKDAEGAKSISSVVAALVLVLALRRGAKEVSSALLQPFNRWEQLICGSVCRHKAHKRFDSDMSIRRRNGQSGECPSSAFSDNPICQDEWGLPIKPCEWNSSPSCKRTSPLLPSKLLVSRAPNDDKTISKPRNWLVAPDIVKAIPFE</sequence>
<protein>
    <submittedName>
        <fullName evidence="1">Uncharacterized protein</fullName>
    </submittedName>
</protein>
<evidence type="ECO:0000313" key="1">
    <source>
        <dbReference type="EMBL" id="KAK2954986.1"/>
    </source>
</evidence>
<name>A0ABQ9XU22_9EUKA</name>
<dbReference type="Proteomes" id="UP001281761">
    <property type="component" value="Unassembled WGS sequence"/>
</dbReference>
<reference evidence="1 2" key="1">
    <citation type="journal article" date="2022" name="bioRxiv">
        <title>Genomics of Preaxostyla Flagellates Illuminates Evolutionary Transitions and the Path Towards Mitochondrial Loss.</title>
        <authorList>
            <person name="Novak L.V.F."/>
            <person name="Treitli S.C."/>
            <person name="Pyrih J."/>
            <person name="Halakuc P."/>
            <person name="Pipaliya S.V."/>
            <person name="Vacek V."/>
            <person name="Brzon O."/>
            <person name="Soukal P."/>
            <person name="Eme L."/>
            <person name="Dacks J.B."/>
            <person name="Karnkowska A."/>
            <person name="Elias M."/>
            <person name="Hampl V."/>
        </authorList>
    </citation>
    <scope>NUCLEOTIDE SEQUENCE [LARGE SCALE GENOMIC DNA]</scope>
    <source>
        <strain evidence="1">NAU3</strain>
        <tissue evidence="1">Gut</tissue>
    </source>
</reference>
<accession>A0ABQ9XU22</accession>
<dbReference type="EMBL" id="JARBJD010000072">
    <property type="protein sequence ID" value="KAK2954986.1"/>
    <property type="molecule type" value="Genomic_DNA"/>
</dbReference>
<evidence type="ECO:0000313" key="2">
    <source>
        <dbReference type="Proteomes" id="UP001281761"/>
    </source>
</evidence>
<organism evidence="1 2">
    <name type="scientific">Blattamonas nauphoetae</name>
    <dbReference type="NCBI Taxonomy" id="2049346"/>
    <lineage>
        <taxon>Eukaryota</taxon>
        <taxon>Metamonada</taxon>
        <taxon>Preaxostyla</taxon>
        <taxon>Oxymonadida</taxon>
        <taxon>Blattamonas</taxon>
    </lineage>
</organism>
<proteinExistence type="predicted"/>
<gene>
    <name evidence="1" type="ORF">BLNAU_10126</name>
</gene>